<evidence type="ECO:0000313" key="3">
    <source>
        <dbReference type="EMBL" id="MDR7085274.1"/>
    </source>
</evidence>
<dbReference type="InterPro" id="IPR036291">
    <property type="entry name" value="NAD(P)-bd_dom_sf"/>
</dbReference>
<dbReference type="Proteomes" id="UP001257739">
    <property type="component" value="Unassembled WGS sequence"/>
</dbReference>
<organism evidence="3 4">
    <name type="scientific">Aeromicrobium panaciterrae</name>
    <dbReference type="NCBI Taxonomy" id="363861"/>
    <lineage>
        <taxon>Bacteria</taxon>
        <taxon>Bacillati</taxon>
        <taxon>Actinomycetota</taxon>
        <taxon>Actinomycetes</taxon>
        <taxon>Propionibacteriales</taxon>
        <taxon>Nocardioidaceae</taxon>
        <taxon>Aeromicrobium</taxon>
    </lineage>
</organism>
<evidence type="ECO:0000256" key="1">
    <source>
        <dbReference type="ARBA" id="ARBA00006484"/>
    </source>
</evidence>
<evidence type="ECO:0000313" key="4">
    <source>
        <dbReference type="Proteomes" id="UP001257739"/>
    </source>
</evidence>
<proteinExistence type="inferred from homology"/>
<comment type="similarity">
    <text evidence="1">Belongs to the short-chain dehydrogenases/reductases (SDR) family.</text>
</comment>
<keyword evidence="2" id="KW-0560">Oxidoreductase</keyword>
<protein>
    <submittedName>
        <fullName evidence="3">NAD(P)-dependent dehydrogenase (Short-subunit alcohol dehydrogenase family)</fullName>
    </submittedName>
</protein>
<dbReference type="NCBIfam" id="NF004846">
    <property type="entry name" value="PRK06197.1"/>
    <property type="match status" value="1"/>
</dbReference>
<sequence>MTWKTTDIPDLTGRRALITGVTGGLGVNTAIELARHGASLVVTARDAKKADEALEHIENEAPGSNVDVISLDLATLADVKRAADEVSAAYEHLDILVNNAGIMFPPKPSKTVDGYELQMGTNHLGHFALTAHLWPLLVKSKARIVSVSSNMHKAADGVDLRTFTPEGSPRRYKRTQAYAESKVSNLLFAIELDRRAKAAGIDVVSVGAHPGYASTNITMTGPSVGGKSLQAMGMHQVSKVIAQSAAAGAWPLLMAATDPSLTGGEYLGPGGPGQWRGRPKLVGTSRTAQDADLANALWAASESAAGVEFSV</sequence>
<dbReference type="InterPro" id="IPR002347">
    <property type="entry name" value="SDR_fam"/>
</dbReference>
<dbReference type="PRINTS" id="PR00081">
    <property type="entry name" value="GDHRDH"/>
</dbReference>
<dbReference type="PANTHER" id="PTHR24320">
    <property type="entry name" value="RETINOL DEHYDROGENASE"/>
    <property type="match status" value="1"/>
</dbReference>
<dbReference type="Pfam" id="PF00106">
    <property type="entry name" value="adh_short"/>
    <property type="match status" value="1"/>
</dbReference>
<dbReference type="Gene3D" id="3.40.50.720">
    <property type="entry name" value="NAD(P)-binding Rossmann-like Domain"/>
    <property type="match status" value="1"/>
</dbReference>
<dbReference type="SUPFAM" id="SSF51735">
    <property type="entry name" value="NAD(P)-binding Rossmann-fold domains"/>
    <property type="match status" value="1"/>
</dbReference>
<name>A0ABU1UJB4_9ACTN</name>
<keyword evidence="4" id="KW-1185">Reference proteome</keyword>
<dbReference type="EMBL" id="JAVDWH010000001">
    <property type="protein sequence ID" value="MDR7085274.1"/>
    <property type="molecule type" value="Genomic_DNA"/>
</dbReference>
<dbReference type="PANTHER" id="PTHR24320:SF148">
    <property type="entry name" value="NAD(P)-BINDING ROSSMANN-FOLD SUPERFAMILY PROTEIN"/>
    <property type="match status" value="1"/>
</dbReference>
<comment type="caution">
    <text evidence="3">The sequence shown here is derived from an EMBL/GenBank/DDBJ whole genome shotgun (WGS) entry which is preliminary data.</text>
</comment>
<evidence type="ECO:0000256" key="2">
    <source>
        <dbReference type="ARBA" id="ARBA00023002"/>
    </source>
</evidence>
<dbReference type="RefSeq" id="WP_309965270.1">
    <property type="nucleotide sequence ID" value="NZ_JAVDWH010000001.1"/>
</dbReference>
<gene>
    <name evidence="3" type="ORF">J2X11_000113</name>
</gene>
<reference evidence="3 4" key="1">
    <citation type="submission" date="2023-07" db="EMBL/GenBank/DDBJ databases">
        <title>Sorghum-associated microbial communities from plants grown in Nebraska, USA.</title>
        <authorList>
            <person name="Schachtman D."/>
        </authorList>
    </citation>
    <scope>NUCLEOTIDE SEQUENCE [LARGE SCALE GENOMIC DNA]</scope>
    <source>
        <strain evidence="3 4">BE248</strain>
    </source>
</reference>
<accession>A0ABU1UJB4</accession>